<proteinExistence type="predicted"/>
<accession>A0A1G7KGY6</accession>
<keyword evidence="1" id="KW-1003">Cell membrane</keyword>
<reference evidence="9" key="1">
    <citation type="submission" date="2016-10" db="EMBL/GenBank/DDBJ databases">
        <authorList>
            <person name="Varghese N."/>
            <person name="Submissions S."/>
        </authorList>
    </citation>
    <scope>NUCLEOTIDE SEQUENCE [LARGE SCALE GENOMIC DNA]</scope>
    <source>
        <strain evidence="9">KHC7</strain>
    </source>
</reference>
<protein>
    <recommendedName>
        <fullName evidence="7">Lipopolysaccharide assembly protein A domain-containing protein</fullName>
    </recommendedName>
</protein>
<sequence length="160" mass="17494">MRYVKVLLLAVAFFLSLVFFFQNQASLSQQLVLTLNLFFIPPMSSIALPFYFLVVAAFALGALFTLCFLVWDKVNLSARLLKHKWQISSLEREVEKLRKKLGSESARSAFLRKADKSTALEAKTGGKTATATQPAEASACAAPQAADINGAVLAPDPDRP</sequence>
<feature type="domain" description="Lipopolysaccharide assembly protein A" evidence="7">
    <location>
        <begin position="34"/>
        <end position="101"/>
    </location>
</feature>
<organism evidence="8 9">
    <name type="scientific">Desulfovibrio legallii</name>
    <dbReference type="NCBI Taxonomy" id="571438"/>
    <lineage>
        <taxon>Bacteria</taxon>
        <taxon>Pseudomonadati</taxon>
        <taxon>Thermodesulfobacteriota</taxon>
        <taxon>Desulfovibrionia</taxon>
        <taxon>Desulfovibrionales</taxon>
        <taxon>Desulfovibrionaceae</taxon>
        <taxon>Desulfovibrio</taxon>
    </lineage>
</organism>
<feature type="coiled-coil region" evidence="5">
    <location>
        <begin position="80"/>
        <end position="107"/>
    </location>
</feature>
<evidence type="ECO:0000259" key="7">
    <source>
        <dbReference type="Pfam" id="PF06305"/>
    </source>
</evidence>
<keyword evidence="9" id="KW-1185">Reference proteome</keyword>
<evidence type="ECO:0000256" key="6">
    <source>
        <dbReference type="SAM" id="Phobius"/>
    </source>
</evidence>
<dbReference type="AlphaFoldDB" id="A0A1G7KGY6"/>
<keyword evidence="4 6" id="KW-0472">Membrane</keyword>
<keyword evidence="5" id="KW-0175">Coiled coil</keyword>
<dbReference type="Pfam" id="PF06305">
    <property type="entry name" value="LapA_dom"/>
    <property type="match status" value="1"/>
</dbReference>
<gene>
    <name evidence="8" type="ORF">SAMN05192586_10498</name>
</gene>
<evidence type="ECO:0000256" key="1">
    <source>
        <dbReference type="ARBA" id="ARBA00022475"/>
    </source>
</evidence>
<evidence type="ECO:0000256" key="5">
    <source>
        <dbReference type="SAM" id="Coils"/>
    </source>
</evidence>
<dbReference type="OrthoDB" id="5465169at2"/>
<keyword evidence="3 6" id="KW-1133">Transmembrane helix</keyword>
<evidence type="ECO:0000256" key="3">
    <source>
        <dbReference type="ARBA" id="ARBA00022989"/>
    </source>
</evidence>
<dbReference type="EMBL" id="FNBX01000004">
    <property type="protein sequence ID" value="SDF36351.1"/>
    <property type="molecule type" value="Genomic_DNA"/>
</dbReference>
<dbReference type="GO" id="GO:0005886">
    <property type="term" value="C:plasma membrane"/>
    <property type="evidence" value="ECO:0007669"/>
    <property type="project" value="InterPro"/>
</dbReference>
<dbReference type="Proteomes" id="UP000199355">
    <property type="component" value="Unassembled WGS sequence"/>
</dbReference>
<dbReference type="STRING" id="571438.SAMN05192586_10498"/>
<evidence type="ECO:0000256" key="2">
    <source>
        <dbReference type="ARBA" id="ARBA00022692"/>
    </source>
</evidence>
<evidence type="ECO:0000256" key="4">
    <source>
        <dbReference type="ARBA" id="ARBA00023136"/>
    </source>
</evidence>
<name>A0A1G7KGY6_9BACT</name>
<dbReference type="InterPro" id="IPR010445">
    <property type="entry name" value="LapA_dom"/>
</dbReference>
<evidence type="ECO:0000313" key="9">
    <source>
        <dbReference type="Proteomes" id="UP000199355"/>
    </source>
</evidence>
<keyword evidence="2 6" id="KW-0812">Transmembrane</keyword>
<evidence type="ECO:0000313" key="8">
    <source>
        <dbReference type="EMBL" id="SDF36351.1"/>
    </source>
</evidence>
<dbReference type="RefSeq" id="WP_092153051.1">
    <property type="nucleotide sequence ID" value="NZ_FNBX01000004.1"/>
</dbReference>
<feature type="transmembrane region" description="Helical" evidence="6">
    <location>
        <begin position="46"/>
        <end position="71"/>
    </location>
</feature>